<evidence type="ECO:0000256" key="4">
    <source>
        <dbReference type="ARBA" id="ARBA00023163"/>
    </source>
</evidence>
<dbReference type="PANTHER" id="PTHR43133">
    <property type="entry name" value="RNA POLYMERASE ECF-TYPE SIGMA FACTO"/>
    <property type="match status" value="1"/>
</dbReference>
<gene>
    <name evidence="6" type="ORF">D6B99_14220</name>
</gene>
<dbReference type="Pfam" id="PF08281">
    <property type="entry name" value="Sigma70_r4_2"/>
    <property type="match status" value="1"/>
</dbReference>
<dbReference type="GO" id="GO:0003677">
    <property type="term" value="F:DNA binding"/>
    <property type="evidence" value="ECO:0007669"/>
    <property type="project" value="InterPro"/>
</dbReference>
<feature type="domain" description="RNA polymerase sigma factor 70 region 4 type 2" evidence="5">
    <location>
        <begin position="121"/>
        <end position="173"/>
    </location>
</feature>
<evidence type="ECO:0000313" key="6">
    <source>
        <dbReference type="EMBL" id="AYD48657.1"/>
    </source>
</evidence>
<dbReference type="InterPro" id="IPR039425">
    <property type="entry name" value="RNA_pol_sigma-70-like"/>
</dbReference>
<dbReference type="SUPFAM" id="SSF88946">
    <property type="entry name" value="Sigma2 domain of RNA polymerase sigma factors"/>
    <property type="match status" value="1"/>
</dbReference>
<dbReference type="InterPro" id="IPR000792">
    <property type="entry name" value="Tscrpt_reg_LuxR_C"/>
</dbReference>
<dbReference type="GO" id="GO:0006352">
    <property type="term" value="P:DNA-templated transcription initiation"/>
    <property type="evidence" value="ECO:0007669"/>
    <property type="project" value="InterPro"/>
</dbReference>
<dbReference type="InterPro" id="IPR013324">
    <property type="entry name" value="RNA_pol_sigma_r3/r4-like"/>
</dbReference>
<dbReference type="NCBIfam" id="TIGR02937">
    <property type="entry name" value="sigma70-ECF"/>
    <property type="match status" value="1"/>
</dbReference>
<evidence type="ECO:0000256" key="1">
    <source>
        <dbReference type="ARBA" id="ARBA00010641"/>
    </source>
</evidence>
<comment type="similarity">
    <text evidence="1">Belongs to the sigma-70 factor family. ECF subfamily.</text>
</comment>
<dbReference type="Proteomes" id="UP000266118">
    <property type="component" value="Chromosome"/>
</dbReference>
<dbReference type="CDD" id="cd06171">
    <property type="entry name" value="Sigma70_r4"/>
    <property type="match status" value="1"/>
</dbReference>
<dbReference type="PANTHER" id="PTHR43133:SF46">
    <property type="entry name" value="RNA POLYMERASE SIGMA-70 FACTOR ECF SUBFAMILY"/>
    <property type="match status" value="1"/>
</dbReference>
<accession>A0A386HRT5</accession>
<dbReference type="Gene3D" id="1.10.10.10">
    <property type="entry name" value="Winged helix-like DNA-binding domain superfamily/Winged helix DNA-binding domain"/>
    <property type="match status" value="1"/>
</dbReference>
<evidence type="ECO:0000259" key="5">
    <source>
        <dbReference type="Pfam" id="PF08281"/>
    </source>
</evidence>
<keyword evidence="4" id="KW-0804">Transcription</keyword>
<dbReference type="SUPFAM" id="SSF88659">
    <property type="entry name" value="Sigma3 and sigma4 domains of RNA polymerase sigma factors"/>
    <property type="match status" value="1"/>
</dbReference>
<dbReference type="PRINTS" id="PR00038">
    <property type="entry name" value="HTHLUXR"/>
</dbReference>
<dbReference type="InterPro" id="IPR036388">
    <property type="entry name" value="WH-like_DNA-bd_sf"/>
</dbReference>
<reference evidence="6 7" key="1">
    <citation type="submission" date="2018-09" db="EMBL/GenBank/DDBJ databases">
        <title>Arachidicoccus sp. nov., a bacterium isolated from soil.</title>
        <authorList>
            <person name="Weon H.-Y."/>
            <person name="Kwon S.-W."/>
            <person name="Lee S.A."/>
        </authorList>
    </citation>
    <scope>NUCLEOTIDE SEQUENCE [LARGE SCALE GENOMIC DNA]</scope>
    <source>
        <strain evidence="6 7">KIS59-12</strain>
    </source>
</reference>
<sequence length="182" mass="21856">MLPLILYFANIEVIDFIKNSNSLAFQDFFNLWNERLFFYFLKKTKDEESACELTQLTFIKMWEYRSSLSEEYSLEVQLFRKAKLIFIDWLRKEATLRKRKEAEESFYASSINSITKHSETEKLHSALDQLPPMRRKVIELSHLRGYAYKEIAEQLNISVKTVDNHVYQALKQLRRIMMSFFL</sequence>
<keyword evidence="7" id="KW-1185">Reference proteome</keyword>
<dbReference type="OrthoDB" id="663247at2"/>
<protein>
    <submittedName>
        <fullName evidence="6">Sigma-70 family RNA polymerase sigma factor</fullName>
    </submittedName>
</protein>
<proteinExistence type="inferred from homology"/>
<evidence type="ECO:0000256" key="3">
    <source>
        <dbReference type="ARBA" id="ARBA00023082"/>
    </source>
</evidence>
<evidence type="ECO:0000313" key="7">
    <source>
        <dbReference type="Proteomes" id="UP000266118"/>
    </source>
</evidence>
<dbReference type="GO" id="GO:0016987">
    <property type="term" value="F:sigma factor activity"/>
    <property type="evidence" value="ECO:0007669"/>
    <property type="project" value="UniProtKB-KW"/>
</dbReference>
<dbReference type="InterPro" id="IPR013325">
    <property type="entry name" value="RNA_pol_sigma_r2"/>
</dbReference>
<organism evidence="6 7">
    <name type="scientific">Arachidicoccus soli</name>
    <dbReference type="NCBI Taxonomy" id="2341117"/>
    <lineage>
        <taxon>Bacteria</taxon>
        <taxon>Pseudomonadati</taxon>
        <taxon>Bacteroidota</taxon>
        <taxon>Chitinophagia</taxon>
        <taxon>Chitinophagales</taxon>
        <taxon>Chitinophagaceae</taxon>
        <taxon>Arachidicoccus</taxon>
    </lineage>
</organism>
<dbReference type="InterPro" id="IPR013249">
    <property type="entry name" value="RNA_pol_sigma70_r4_t2"/>
</dbReference>
<dbReference type="EMBL" id="CP032489">
    <property type="protein sequence ID" value="AYD48657.1"/>
    <property type="molecule type" value="Genomic_DNA"/>
</dbReference>
<keyword evidence="2" id="KW-0805">Transcription regulation</keyword>
<name>A0A386HRT5_9BACT</name>
<dbReference type="Gene3D" id="1.10.1740.10">
    <property type="match status" value="1"/>
</dbReference>
<dbReference type="AlphaFoldDB" id="A0A386HRT5"/>
<dbReference type="KEGG" id="ark:D6B99_14220"/>
<dbReference type="InterPro" id="IPR014284">
    <property type="entry name" value="RNA_pol_sigma-70_dom"/>
</dbReference>
<evidence type="ECO:0000256" key="2">
    <source>
        <dbReference type="ARBA" id="ARBA00023015"/>
    </source>
</evidence>
<keyword evidence="3" id="KW-0731">Sigma factor</keyword>